<dbReference type="Gene3D" id="3.20.110.20">
    <property type="match status" value="1"/>
</dbReference>
<protein>
    <submittedName>
        <fullName evidence="5">Glycosyl hydrolase family 57</fullName>
    </submittedName>
</protein>
<gene>
    <name evidence="5" type="ORF">CKO40_05995</name>
</gene>
<dbReference type="Proteomes" id="UP001296776">
    <property type="component" value="Unassembled WGS sequence"/>
</dbReference>
<accession>A0AAJ0U3E9</accession>
<reference evidence="5" key="2">
    <citation type="journal article" date="2020" name="Microorganisms">
        <title>Osmotic Adaptation and Compatible Solute Biosynthesis of Phototrophic Bacteria as Revealed from Genome Analyses.</title>
        <authorList>
            <person name="Imhoff J.F."/>
            <person name="Rahn T."/>
            <person name="Kunzel S."/>
            <person name="Keller A."/>
            <person name="Neulinger S.C."/>
        </authorList>
    </citation>
    <scope>NUCLEOTIDE SEQUENCE</scope>
    <source>
        <strain evidence="5">DSM 11080</strain>
    </source>
</reference>
<dbReference type="GO" id="GO:0016787">
    <property type="term" value="F:hydrolase activity"/>
    <property type="evidence" value="ECO:0007669"/>
    <property type="project" value="UniProtKB-KW"/>
</dbReference>
<dbReference type="PANTHER" id="PTHR36306">
    <property type="entry name" value="ALPHA-AMYLASE-RELATED-RELATED"/>
    <property type="match status" value="1"/>
</dbReference>
<keyword evidence="2" id="KW-0119">Carbohydrate metabolism</keyword>
<evidence type="ECO:0000313" key="6">
    <source>
        <dbReference type="Proteomes" id="UP001296776"/>
    </source>
</evidence>
<dbReference type="SUPFAM" id="SSF88713">
    <property type="entry name" value="Glycoside hydrolase/deacetylase"/>
    <property type="match status" value="1"/>
</dbReference>
<comment type="caution">
    <text evidence="5">The sequence shown here is derived from an EMBL/GenBank/DDBJ whole genome shotgun (WGS) entry which is preliminary data.</text>
</comment>
<evidence type="ECO:0000256" key="3">
    <source>
        <dbReference type="SAM" id="MobiDB-lite"/>
    </source>
</evidence>
<feature type="region of interest" description="Disordered" evidence="3">
    <location>
        <begin position="118"/>
        <end position="172"/>
    </location>
</feature>
<dbReference type="RefSeq" id="WP_200345287.1">
    <property type="nucleotide sequence ID" value="NZ_NRSJ01000007.1"/>
</dbReference>
<organism evidence="5 6">
    <name type="scientific">Halochromatium glycolicum</name>
    <dbReference type="NCBI Taxonomy" id="85075"/>
    <lineage>
        <taxon>Bacteria</taxon>
        <taxon>Pseudomonadati</taxon>
        <taxon>Pseudomonadota</taxon>
        <taxon>Gammaproteobacteria</taxon>
        <taxon>Chromatiales</taxon>
        <taxon>Chromatiaceae</taxon>
        <taxon>Halochromatium</taxon>
    </lineage>
</organism>
<feature type="domain" description="Glycoside hydrolase family 57 N-terminal" evidence="4">
    <location>
        <begin position="282"/>
        <end position="362"/>
    </location>
</feature>
<dbReference type="GO" id="GO:0005975">
    <property type="term" value="P:carbohydrate metabolic process"/>
    <property type="evidence" value="ECO:0007669"/>
    <property type="project" value="InterPro"/>
</dbReference>
<dbReference type="AlphaFoldDB" id="A0AAJ0U3E9"/>
<keyword evidence="6" id="KW-1185">Reference proteome</keyword>
<dbReference type="Pfam" id="PF03065">
    <property type="entry name" value="Glyco_hydro_57"/>
    <property type="match status" value="1"/>
</dbReference>
<dbReference type="InterPro" id="IPR011330">
    <property type="entry name" value="Glyco_hydro/deAcase_b/a-brl"/>
</dbReference>
<dbReference type="InterPro" id="IPR004300">
    <property type="entry name" value="Glyco_hydro_57_N"/>
</dbReference>
<dbReference type="EMBL" id="NRSJ01000007">
    <property type="protein sequence ID" value="MBK1704110.1"/>
    <property type="molecule type" value="Genomic_DNA"/>
</dbReference>
<evidence type="ECO:0000313" key="5">
    <source>
        <dbReference type="EMBL" id="MBK1704110.1"/>
    </source>
</evidence>
<dbReference type="PANTHER" id="PTHR36306:SF1">
    <property type="entry name" value="ALPHA-AMYLASE-RELATED"/>
    <property type="match status" value="1"/>
</dbReference>
<comment type="similarity">
    <text evidence="1">Belongs to the glycosyl hydrolase 57 family.</text>
</comment>
<keyword evidence="5" id="KW-0378">Hydrolase</keyword>
<sequence>MPVFSRFLAIDCPSQLEVAADGGYPGFRVAFSADGEIPFPQVIVRASGRETLLNGNAIQVIASGPERWDYLAEVPAERSPSNRLEVQIEGCRRAEIDQAGGGDWIKAFRSIALQRPAVGGSARPGAAGAHGEPVRAAGQNGDQHGDQQGGQPSVQPGLQPGLQPSGRPAPVQPAIANGAEVKVYFGIHKHMHQPYYNTTDPDAWDGEKDDIFGSRGGNYTDFVPAAVRQYIDGGLPHAGLSTSWSGTLIEQLERCAELGRCGGRFSGWSTALRGMADAKTALGNPRIAFSAFGFYHPLMPLIPHRDIVRNIARHRALIERVFGAEPSRVLFPPETAFHVRMIPALREAGVEAVIYDSIHRFRACKDYPYAGIEEGMLPPNPADQVNPPVDDWLQLHNIWAASKISPSLLRPETVGYEDADGELHTIIAIPAERYIGNEDARGGFGALQYPDVLGQLYQQIVETGNFDPAHPPFFLLHSDGDNHGGGADSYYHHNTGQLVEWLQRDPRFELTTAEDYLQRFPPDPTQIVHIEPGSWAGADNGDPQFMKWFSRYDQPYSPDLNSWAVLTAFQDLVHTLEDSVPEHPALPEAIRLLLTAETSCYWYWTGQTVWDQQVTNAANLGHQRLKGEIDALLAAGRDRRGPTIFPPWIVPENPGGKRWGQGCLLDAPREAVVHSFVADCSGLKRVELVLRSDAGERRLPMTDHGPYRTQTGATLIANYFTAQLPVGAGDIRYYIEAEDQRGNLTRGSLERIFLA</sequence>
<name>A0AAJ0U3E9_9GAMM</name>
<proteinExistence type="inferred from homology"/>
<evidence type="ECO:0000259" key="4">
    <source>
        <dbReference type="Pfam" id="PF03065"/>
    </source>
</evidence>
<evidence type="ECO:0000256" key="2">
    <source>
        <dbReference type="ARBA" id="ARBA00023277"/>
    </source>
</evidence>
<evidence type="ECO:0000256" key="1">
    <source>
        <dbReference type="ARBA" id="ARBA00006821"/>
    </source>
</evidence>
<reference evidence="5" key="1">
    <citation type="submission" date="2017-08" db="EMBL/GenBank/DDBJ databases">
        <authorList>
            <person name="Imhoff J.F."/>
            <person name="Rahn T."/>
            <person name="Kuenzel S."/>
            <person name="Neulinger S.C."/>
        </authorList>
    </citation>
    <scope>NUCLEOTIDE SEQUENCE</scope>
    <source>
        <strain evidence="5">DSM 11080</strain>
    </source>
</reference>
<dbReference type="InterPro" id="IPR052046">
    <property type="entry name" value="GH57_Enzymes"/>
</dbReference>